<keyword evidence="2" id="KW-1185">Reference proteome</keyword>
<organism evidence="1 2">
    <name type="scientific">Arenibacterium halophilum</name>
    <dbReference type="NCBI Taxonomy" id="2583821"/>
    <lineage>
        <taxon>Bacteria</taxon>
        <taxon>Pseudomonadati</taxon>
        <taxon>Pseudomonadota</taxon>
        <taxon>Alphaproteobacteria</taxon>
        <taxon>Rhodobacterales</taxon>
        <taxon>Paracoccaceae</taxon>
        <taxon>Arenibacterium</taxon>
    </lineage>
</organism>
<proteinExistence type="predicted"/>
<dbReference type="RefSeq" id="WP_138863651.1">
    <property type="nucleotide sequence ID" value="NZ_VCPC01000002.1"/>
</dbReference>
<comment type="caution">
    <text evidence="1">The sequence shown here is derived from an EMBL/GenBank/DDBJ whole genome shotgun (WGS) entry which is preliminary data.</text>
</comment>
<dbReference type="Proteomes" id="UP001191082">
    <property type="component" value="Unassembled WGS sequence"/>
</dbReference>
<accession>A0ABY2X9P4</accession>
<protein>
    <submittedName>
        <fullName evidence="1">Uncharacterized protein</fullName>
    </submittedName>
</protein>
<reference evidence="1 2" key="1">
    <citation type="submission" date="2019-05" db="EMBL/GenBank/DDBJ databases">
        <title>Marivita sp. nov. isolated from sea sediment.</title>
        <authorList>
            <person name="Kim W."/>
        </authorList>
    </citation>
    <scope>NUCLEOTIDE SEQUENCE [LARGE SCALE GENOMIC DNA]</scope>
    <source>
        <strain evidence="1 2">CAU 1492</strain>
    </source>
</reference>
<evidence type="ECO:0000313" key="2">
    <source>
        <dbReference type="Proteomes" id="UP001191082"/>
    </source>
</evidence>
<evidence type="ECO:0000313" key="1">
    <source>
        <dbReference type="EMBL" id="TMV13095.1"/>
    </source>
</evidence>
<gene>
    <name evidence="1" type="ORF">FGK64_09955</name>
</gene>
<name>A0ABY2X9P4_9RHOB</name>
<dbReference type="EMBL" id="VCPC01000002">
    <property type="protein sequence ID" value="TMV13095.1"/>
    <property type="molecule type" value="Genomic_DNA"/>
</dbReference>
<sequence>MNAAKVQHRVEHLFAESLADTHRQNKACADEWLNTAAHYKIEWEQVLNRRMILKINTLPHPHRVKIDMNTGAACIEAAACILPHSAPDSRHRASGPAACARNRKISGSSVNAFIFSG</sequence>